<dbReference type="PROSITE" id="PS51464">
    <property type="entry name" value="SIS"/>
    <property type="match status" value="1"/>
</dbReference>
<protein>
    <recommendedName>
        <fullName evidence="1">SIS domain-containing protein</fullName>
    </recommendedName>
</protein>
<dbReference type="GO" id="GO:0097367">
    <property type="term" value="F:carbohydrate derivative binding"/>
    <property type="evidence" value="ECO:0007669"/>
    <property type="project" value="InterPro"/>
</dbReference>
<feature type="domain" description="SIS" evidence="1">
    <location>
        <begin position="102"/>
        <end position="250"/>
    </location>
</feature>
<dbReference type="RefSeq" id="XP_040659740.1">
    <property type="nucleotide sequence ID" value="XM_040798857.1"/>
</dbReference>
<dbReference type="InParanoid" id="A0A151GTI9"/>
<organism evidence="2 3">
    <name type="scientific">Drechmeria coniospora</name>
    <name type="common">Nematophagous fungus</name>
    <name type="synonym">Meria coniospora</name>
    <dbReference type="NCBI Taxonomy" id="98403"/>
    <lineage>
        <taxon>Eukaryota</taxon>
        <taxon>Fungi</taxon>
        <taxon>Dikarya</taxon>
        <taxon>Ascomycota</taxon>
        <taxon>Pezizomycotina</taxon>
        <taxon>Sordariomycetes</taxon>
        <taxon>Hypocreomycetidae</taxon>
        <taxon>Hypocreales</taxon>
        <taxon>Ophiocordycipitaceae</taxon>
        <taxon>Drechmeria</taxon>
    </lineage>
</organism>
<reference evidence="2 3" key="1">
    <citation type="journal article" date="2016" name="Sci. Rep.">
        <title>Insights into Adaptations to a Near-Obligate Nematode Endoparasitic Lifestyle from the Finished Genome of Drechmeria coniospora.</title>
        <authorList>
            <person name="Zhang L."/>
            <person name="Zhou Z."/>
            <person name="Guo Q."/>
            <person name="Fokkens L."/>
            <person name="Miskei M."/>
            <person name="Pocsi I."/>
            <person name="Zhang W."/>
            <person name="Chen M."/>
            <person name="Wang L."/>
            <person name="Sun Y."/>
            <person name="Donzelli B.G."/>
            <person name="Gibson D.M."/>
            <person name="Nelson D.R."/>
            <person name="Luo J.G."/>
            <person name="Rep M."/>
            <person name="Liu H."/>
            <person name="Yang S."/>
            <person name="Wang J."/>
            <person name="Krasnoff S.B."/>
            <person name="Xu Y."/>
            <person name="Molnar I."/>
            <person name="Lin M."/>
        </authorList>
    </citation>
    <scope>NUCLEOTIDE SEQUENCE [LARGE SCALE GENOMIC DNA]</scope>
    <source>
        <strain evidence="2 3">ARSEF 6962</strain>
    </source>
</reference>
<keyword evidence="3" id="KW-1185">Reference proteome</keyword>
<dbReference type="Proteomes" id="UP000076580">
    <property type="component" value="Chromosome 01"/>
</dbReference>
<gene>
    <name evidence="2" type="ORF">DCS_01525</name>
</gene>
<comment type="caution">
    <text evidence="2">The sequence shown here is derived from an EMBL/GenBank/DDBJ whole genome shotgun (WGS) entry which is preliminary data.</text>
</comment>
<dbReference type="GeneID" id="63714168"/>
<dbReference type="GO" id="GO:1901135">
    <property type="term" value="P:carbohydrate derivative metabolic process"/>
    <property type="evidence" value="ECO:0007669"/>
    <property type="project" value="InterPro"/>
</dbReference>
<accession>A0A151GTI9</accession>
<dbReference type="EMBL" id="LAYC01000001">
    <property type="protein sequence ID" value="KYK60388.1"/>
    <property type="molecule type" value="Genomic_DNA"/>
</dbReference>
<dbReference type="PANTHER" id="PTHR38418:SF2">
    <property type="entry name" value="SUGAR ISOMERASE, KPSF_GUTQ (AFU_ORTHOLOGUE AFUA_6G08860)"/>
    <property type="match status" value="1"/>
</dbReference>
<dbReference type="Pfam" id="PF01380">
    <property type="entry name" value="SIS"/>
    <property type="match status" value="1"/>
</dbReference>
<evidence type="ECO:0000313" key="3">
    <source>
        <dbReference type="Proteomes" id="UP000076580"/>
    </source>
</evidence>
<name>A0A151GTI9_DRECN</name>
<sequence>MADRQAGERRPIQTSAVIVLGAEKCASIPPPSPPTPSISAYDGSLCEPTDSFSLAEATATRRRLARGLHVLNIEADALTNLSKLYETDDAARDGFDKAVRTIATRSAASGKLVVIGVGKSGHIGKKLVATLQSLAIRSVFLHPTEALHGDLGIVGPHDALLFITYSGKTQELLLLLPHLAEALPTIILTSHERPETCEFIKHRPNTILLPAPIPESEVTTFGVSAPSTSTTVALALCDALAITVANELHQNVPAEFARNHPGGAIGAKVQKSRTIGHLAVPWSEIRAPSWLSHESLGVDLLRAGFDSSTGWVRVEDGVVSPDRIRKLSSTDMCLPLREMTTTLVGRADMIVMPSDTSLRQAGDILRSMGERVDASGQDASDGEMGHDVVIAVMEGGNIVGVLEANQLEREGV</sequence>
<dbReference type="Gene3D" id="3.40.50.10490">
    <property type="entry name" value="Glucose-6-phosphate isomerase like protein, domain 1"/>
    <property type="match status" value="1"/>
</dbReference>
<dbReference type="PANTHER" id="PTHR38418">
    <property type="entry name" value="SUGAR ISOMERASE, KPSF/GUTQ (AFU_ORTHOLOGUE AFUA_6G08860)"/>
    <property type="match status" value="1"/>
</dbReference>
<dbReference type="STRING" id="98403.A0A151GTI9"/>
<dbReference type="SUPFAM" id="SSF53697">
    <property type="entry name" value="SIS domain"/>
    <property type="match status" value="1"/>
</dbReference>
<evidence type="ECO:0000259" key="1">
    <source>
        <dbReference type="PROSITE" id="PS51464"/>
    </source>
</evidence>
<dbReference type="InterPro" id="IPR046348">
    <property type="entry name" value="SIS_dom_sf"/>
</dbReference>
<dbReference type="AlphaFoldDB" id="A0A151GTI9"/>
<dbReference type="InterPro" id="IPR001347">
    <property type="entry name" value="SIS_dom"/>
</dbReference>
<evidence type="ECO:0000313" key="2">
    <source>
        <dbReference type="EMBL" id="KYK60388.1"/>
    </source>
</evidence>
<proteinExistence type="predicted"/>